<comment type="caution">
    <text evidence="1">The sequence shown here is derived from an EMBL/GenBank/DDBJ whole genome shotgun (WGS) entry which is preliminary data.</text>
</comment>
<proteinExistence type="predicted"/>
<organism evidence="1 2">
    <name type="scientific">Variovorax paradoxus</name>
    <dbReference type="NCBI Taxonomy" id="34073"/>
    <lineage>
        <taxon>Bacteria</taxon>
        <taxon>Pseudomonadati</taxon>
        <taxon>Pseudomonadota</taxon>
        <taxon>Betaproteobacteria</taxon>
        <taxon>Burkholderiales</taxon>
        <taxon>Comamonadaceae</taxon>
        <taxon>Variovorax</taxon>
    </lineage>
</organism>
<accession>A0AA91ICF3</accession>
<dbReference type="Proteomes" id="UP000077852">
    <property type="component" value="Unassembled WGS sequence"/>
</dbReference>
<dbReference type="AlphaFoldDB" id="A0AA91ICF3"/>
<evidence type="ECO:0000313" key="2">
    <source>
        <dbReference type="Proteomes" id="UP000077852"/>
    </source>
</evidence>
<dbReference type="EMBL" id="LVHG01000027">
    <property type="protein sequence ID" value="OAK66056.1"/>
    <property type="molecule type" value="Genomic_DNA"/>
</dbReference>
<gene>
    <name evidence="1" type="ORF">A3K87_09835</name>
</gene>
<reference evidence="1 2" key="1">
    <citation type="submission" date="2016-03" db="EMBL/GenBank/DDBJ databases">
        <title>Genome sequence of Variovorax paradoxus KB5.</title>
        <authorList>
            <person name="Jeong H."/>
            <person name="Hong C.E."/>
            <person name="Jo S.H."/>
            <person name="Park J.M."/>
        </authorList>
    </citation>
    <scope>NUCLEOTIDE SEQUENCE [LARGE SCALE GENOMIC DNA]</scope>
    <source>
        <strain evidence="1 2">KB5</strain>
    </source>
</reference>
<dbReference type="RefSeq" id="WP_081266646.1">
    <property type="nucleotide sequence ID" value="NZ_LVHG01000027.1"/>
</dbReference>
<evidence type="ECO:0000313" key="1">
    <source>
        <dbReference type="EMBL" id="OAK66056.1"/>
    </source>
</evidence>
<sequence length="274" mass="29029">MTAAQKGEAVFAPTNTASANYPTPSKARIHAVNDIATPISRSALNTKRDRKTAAAEAAFIRGRDLAITMIDAGDDVAFKAPDSATTYRAYRHGKAQIRFTEPFLLQLLADPSMLDGFNAVLSAKLADECFVEAASYRVSMAEYSEGVVGADGTMSDPQRQEPERDFGKRAVAIEQAGEDASQALLNGYSARQITTVQEEIATRAASIGECLRDLRDDPDTPQSTALYWSLNGAADMADMIGLLADAVTGGAIKGDATAWLIGPNFASEGKAVSA</sequence>
<protein>
    <submittedName>
        <fullName evidence="1">Uncharacterized protein</fullName>
    </submittedName>
</protein>
<name>A0AA91ICF3_VARPD</name>